<protein>
    <submittedName>
        <fullName evidence="2">Oligosaccharyl transferase STT3 subunit</fullName>
    </submittedName>
</protein>
<accession>T0YHI8</accession>
<dbReference type="AlphaFoldDB" id="T0YHI8"/>
<keyword evidence="1" id="KW-1133">Transmembrane helix</keyword>
<sequence length="203" mass="22343">MAAYFIATFYLQLNAVRFNSIVAVPIAIFAAYCIYAVARLIGFDKNIVKNIEKNVTTYARLVFAAVVIFMLVYMLYLTNLESSTSVQADGINPYFLSALTWARNNTPSNATFLAVWPDGSVIEGWANRTSAMDSVGGQNGGLISGFSNFILNTTPDANYLVNGVHKPKYLLARYYWLQELGGISVEGNLSNSIAQSYGYDTFS</sequence>
<reference evidence="2" key="2">
    <citation type="journal article" date="2014" name="ISME J.">
        <title>Microbial stratification in low pH oxic and suboxic macroscopic growths along an acid mine drainage.</title>
        <authorList>
            <person name="Mendez-Garcia C."/>
            <person name="Mesa V."/>
            <person name="Sprenger R.R."/>
            <person name="Richter M."/>
            <person name="Diez M.S."/>
            <person name="Solano J."/>
            <person name="Bargiela R."/>
            <person name="Golyshina O.V."/>
            <person name="Manteca A."/>
            <person name="Ramos J.L."/>
            <person name="Gallego J.R."/>
            <person name="Llorente I."/>
            <person name="Martins Dos Santos V.A."/>
            <person name="Jensen O.N."/>
            <person name="Pelaez A.I."/>
            <person name="Sanchez J."/>
            <person name="Ferrer M."/>
        </authorList>
    </citation>
    <scope>NUCLEOTIDE SEQUENCE</scope>
</reference>
<proteinExistence type="predicted"/>
<keyword evidence="1" id="KW-0812">Transmembrane</keyword>
<feature type="transmembrane region" description="Helical" evidence="1">
    <location>
        <begin position="20"/>
        <end position="38"/>
    </location>
</feature>
<name>T0YHI8_9ZZZZ</name>
<evidence type="ECO:0000256" key="1">
    <source>
        <dbReference type="SAM" id="Phobius"/>
    </source>
</evidence>
<reference evidence="2" key="1">
    <citation type="submission" date="2013-08" db="EMBL/GenBank/DDBJ databases">
        <authorList>
            <person name="Mendez C."/>
            <person name="Richter M."/>
            <person name="Ferrer M."/>
            <person name="Sanchez J."/>
        </authorList>
    </citation>
    <scope>NUCLEOTIDE SEQUENCE</scope>
</reference>
<organism evidence="2">
    <name type="scientific">mine drainage metagenome</name>
    <dbReference type="NCBI Taxonomy" id="410659"/>
    <lineage>
        <taxon>unclassified sequences</taxon>
        <taxon>metagenomes</taxon>
        <taxon>ecological metagenomes</taxon>
    </lineage>
</organism>
<dbReference type="GO" id="GO:0016740">
    <property type="term" value="F:transferase activity"/>
    <property type="evidence" value="ECO:0007669"/>
    <property type="project" value="UniProtKB-KW"/>
</dbReference>
<dbReference type="Gene3D" id="3.40.50.12610">
    <property type="match status" value="1"/>
</dbReference>
<feature type="transmembrane region" description="Helical" evidence="1">
    <location>
        <begin position="58"/>
        <end position="77"/>
    </location>
</feature>
<keyword evidence="2" id="KW-0808">Transferase</keyword>
<feature type="non-terminal residue" evidence="2">
    <location>
        <position position="203"/>
    </location>
</feature>
<comment type="caution">
    <text evidence="2">The sequence shown here is derived from an EMBL/GenBank/DDBJ whole genome shotgun (WGS) entry which is preliminary data.</text>
</comment>
<evidence type="ECO:0000313" key="2">
    <source>
        <dbReference type="EMBL" id="EQD32528.1"/>
    </source>
</evidence>
<gene>
    <name evidence="2" type="ORF">B2A_13516</name>
</gene>
<keyword evidence="1" id="KW-0472">Membrane</keyword>
<dbReference type="EMBL" id="AUZZ01009794">
    <property type="protein sequence ID" value="EQD32528.1"/>
    <property type="molecule type" value="Genomic_DNA"/>
</dbReference>